<name>A0A0L7R495_9HYME</name>
<dbReference type="Proteomes" id="UP000053825">
    <property type="component" value="Unassembled WGS sequence"/>
</dbReference>
<organism evidence="2 3">
    <name type="scientific">Habropoda laboriosa</name>
    <dbReference type="NCBI Taxonomy" id="597456"/>
    <lineage>
        <taxon>Eukaryota</taxon>
        <taxon>Metazoa</taxon>
        <taxon>Ecdysozoa</taxon>
        <taxon>Arthropoda</taxon>
        <taxon>Hexapoda</taxon>
        <taxon>Insecta</taxon>
        <taxon>Pterygota</taxon>
        <taxon>Neoptera</taxon>
        <taxon>Endopterygota</taxon>
        <taxon>Hymenoptera</taxon>
        <taxon>Apocrita</taxon>
        <taxon>Aculeata</taxon>
        <taxon>Apoidea</taxon>
        <taxon>Anthophila</taxon>
        <taxon>Apidae</taxon>
        <taxon>Habropoda</taxon>
    </lineage>
</organism>
<gene>
    <name evidence="2" type="ORF">WH47_00546</name>
</gene>
<feature type="compositionally biased region" description="Acidic residues" evidence="1">
    <location>
        <begin position="185"/>
        <end position="197"/>
    </location>
</feature>
<proteinExistence type="predicted"/>
<accession>A0A0L7R495</accession>
<keyword evidence="3" id="KW-1185">Reference proteome</keyword>
<dbReference type="AlphaFoldDB" id="A0A0L7R495"/>
<feature type="compositionally biased region" description="Basic and acidic residues" evidence="1">
    <location>
        <begin position="128"/>
        <end position="149"/>
    </location>
</feature>
<feature type="region of interest" description="Disordered" evidence="1">
    <location>
        <begin position="19"/>
        <end position="210"/>
    </location>
</feature>
<feature type="compositionally biased region" description="Acidic residues" evidence="1">
    <location>
        <begin position="61"/>
        <end position="77"/>
    </location>
</feature>
<evidence type="ECO:0000256" key="1">
    <source>
        <dbReference type="SAM" id="MobiDB-lite"/>
    </source>
</evidence>
<feature type="compositionally biased region" description="Low complexity" evidence="1">
    <location>
        <begin position="37"/>
        <end position="48"/>
    </location>
</feature>
<reference evidence="2 3" key="1">
    <citation type="submission" date="2015-07" db="EMBL/GenBank/DDBJ databases">
        <title>The genome of Habropoda laboriosa.</title>
        <authorList>
            <person name="Pan H."/>
            <person name="Kapheim K."/>
        </authorList>
    </citation>
    <scope>NUCLEOTIDE SEQUENCE [LARGE SCALE GENOMIC DNA]</scope>
    <source>
        <strain evidence="2">0110345459</strain>
    </source>
</reference>
<evidence type="ECO:0000313" key="2">
    <source>
        <dbReference type="EMBL" id="KOC65576.1"/>
    </source>
</evidence>
<sequence length="408" mass="45580">MWLTPRGCRPSLSCHSFLLVSSSEEDQEKEDTKKKTTTTTTKLLPLGFLVGGGPGKRGHEEEDDDDDDEEEEEEEEERSTNASSHYTCLHGEPSSHPRTPGRSVLVGSDKGWQKLGTEGKRRKKGRKKDRDRQIDEKEKKEDRYTEGKGGKKKEKKMGEEETSPSLLNGQAKAAASCERRRGTPVDDDEEKNEEEEEERKGSSGKGSAAQTYVTVTNLSRLVDQGLDNDQEATPSTSADFFDLGRVPICRLPPHGGRVGRCAVATTGGTEMAVLPPEGMARRTVAHGVAWRGVARHTGDRVASPYGTPPPQYHGDLQIYYVHYAYASIYAFRGHVHWRKRGSPWLVLATVHRNLEGKWYRTCIPPPMLRVINYFAAVNRLDPHAWKQPPATLACLIIYQTITLARKQT</sequence>
<protein>
    <submittedName>
        <fullName evidence="2">Uncharacterized protein</fullName>
    </submittedName>
</protein>
<dbReference type="EMBL" id="KQ414661">
    <property type="protein sequence ID" value="KOC65576.1"/>
    <property type="molecule type" value="Genomic_DNA"/>
</dbReference>
<evidence type="ECO:0000313" key="3">
    <source>
        <dbReference type="Proteomes" id="UP000053825"/>
    </source>
</evidence>